<dbReference type="GeneID" id="78499792"/>
<keyword evidence="2" id="KW-0472">Membrane</keyword>
<dbReference type="OrthoDB" id="3193047at2"/>
<proteinExistence type="predicted"/>
<evidence type="ECO:0000313" key="4">
    <source>
        <dbReference type="Proteomes" id="UP000199480"/>
    </source>
</evidence>
<dbReference type="Proteomes" id="UP000199480">
    <property type="component" value="Chromosome I"/>
</dbReference>
<evidence type="ECO:0000256" key="2">
    <source>
        <dbReference type="SAM" id="Phobius"/>
    </source>
</evidence>
<evidence type="ECO:0000313" key="3">
    <source>
        <dbReference type="EMBL" id="SDR66427.1"/>
    </source>
</evidence>
<dbReference type="AlphaFoldDB" id="A0A1H1KWA5"/>
<evidence type="ECO:0000256" key="1">
    <source>
        <dbReference type="SAM" id="MobiDB-lite"/>
    </source>
</evidence>
<protein>
    <submittedName>
        <fullName evidence="3">Uncharacterized protein</fullName>
    </submittedName>
</protein>
<feature type="region of interest" description="Disordered" evidence="1">
    <location>
        <begin position="1"/>
        <end position="34"/>
    </location>
</feature>
<name>A0A1H1KWA5_9ACTN</name>
<dbReference type="EMBL" id="LT629759">
    <property type="protein sequence ID" value="SDR66427.1"/>
    <property type="molecule type" value="Genomic_DNA"/>
</dbReference>
<accession>A0A1H1KWA5</accession>
<keyword evidence="2" id="KW-0812">Transmembrane</keyword>
<feature type="transmembrane region" description="Helical" evidence="2">
    <location>
        <begin position="42"/>
        <end position="64"/>
    </location>
</feature>
<keyword evidence="2" id="KW-1133">Transmembrane helix</keyword>
<dbReference type="RefSeq" id="WP_090861400.1">
    <property type="nucleotide sequence ID" value="NZ_LT629759.1"/>
</dbReference>
<gene>
    <name evidence="3" type="ORF">SAMN04489857_0415</name>
</gene>
<sequence length="500" mass="54494">MRTSRKDAPTSAADCPAGEKDARVSPAAESPAHGRRRRLPGWAVLLGVVAVLLGVDVALSYMMLTYGAESEAIWSSYYQARDRRIDTVVVGSSYAAHAIDPAALDASLGSSSWSLAMPAQDPRGSYQAIKAAIEDHGIRRVVYGIGVDTMIEDPWPNAAVVSTLAKMQGEPLGRKVEDAASLATDPGFLANHKSLGVMFPWTMGTIGFSRPGIRANLDRRASGRDPLSAAEGTLPGWNYRGQGYGNAALVLDPTNVGSYWNPPAKTMHHLKVNEDDVLRMLELCQQHDVEFDVVVVPQPSFFTLGYGGMLCKERAALARRVRRAGGRWLDYSMARPDHYRARDDEWMDFGHLNFAGATRFSRVLGRDVARVERGPARRQGEKDNGLGSSFFRYSQLDDMLHSYEGLSVVTLRASVLTDGHVRAKATPVAAPGTNVEYRFQLLDGSGAVLSQTGYSTSRKAEISLPGYQVYKVRVLARQKGSAKPFERTATVVLKSGESNE</sequence>
<organism evidence="3 4">
    <name type="scientific">Parafannyhessea umbonata</name>
    <dbReference type="NCBI Taxonomy" id="604330"/>
    <lineage>
        <taxon>Bacteria</taxon>
        <taxon>Bacillati</taxon>
        <taxon>Actinomycetota</taxon>
        <taxon>Coriobacteriia</taxon>
        <taxon>Coriobacteriales</taxon>
        <taxon>Atopobiaceae</taxon>
        <taxon>Parafannyhessea</taxon>
    </lineage>
</organism>
<reference evidence="4" key="1">
    <citation type="submission" date="2016-10" db="EMBL/GenBank/DDBJ databases">
        <authorList>
            <person name="Varghese N."/>
            <person name="Submissions S."/>
        </authorList>
    </citation>
    <scope>NUCLEOTIDE SEQUENCE [LARGE SCALE GENOMIC DNA]</scope>
    <source>
        <strain evidence="4">DSM 22620</strain>
    </source>
</reference>